<evidence type="ECO:0000313" key="1">
    <source>
        <dbReference type="EMBL" id="MBM3224215.1"/>
    </source>
</evidence>
<evidence type="ECO:0000313" key="2">
    <source>
        <dbReference type="Proteomes" id="UP000712673"/>
    </source>
</evidence>
<dbReference type="EMBL" id="VGLS01000279">
    <property type="protein sequence ID" value="MBM3224215.1"/>
    <property type="molecule type" value="Genomic_DNA"/>
</dbReference>
<name>A0A937W2Y6_UNCTE</name>
<reference evidence="1" key="1">
    <citation type="submission" date="2019-03" db="EMBL/GenBank/DDBJ databases">
        <title>Lake Tanganyika Metagenome-Assembled Genomes (MAGs).</title>
        <authorList>
            <person name="Tran P."/>
        </authorList>
    </citation>
    <scope>NUCLEOTIDE SEQUENCE</scope>
    <source>
        <strain evidence="1">K_DeepCast_65m_m2_066</strain>
    </source>
</reference>
<organism evidence="1 2">
    <name type="scientific">Tectimicrobiota bacterium</name>
    <dbReference type="NCBI Taxonomy" id="2528274"/>
    <lineage>
        <taxon>Bacteria</taxon>
        <taxon>Pseudomonadati</taxon>
        <taxon>Nitrospinota/Tectimicrobiota group</taxon>
        <taxon>Candidatus Tectimicrobiota</taxon>
    </lineage>
</organism>
<proteinExistence type="predicted"/>
<gene>
    <name evidence="1" type="ORF">FJZ47_10475</name>
</gene>
<comment type="caution">
    <text evidence="1">The sequence shown here is derived from an EMBL/GenBank/DDBJ whole genome shotgun (WGS) entry which is preliminary data.</text>
</comment>
<accession>A0A937W2Y6</accession>
<dbReference type="Proteomes" id="UP000712673">
    <property type="component" value="Unassembled WGS sequence"/>
</dbReference>
<sequence length="60" mass="6516">MAEITLQRASPETRGVLRQGQTRIAQYLGIAQFLHGWALLHQDQAEAGLARSYTGSTGSC</sequence>
<protein>
    <submittedName>
        <fullName evidence="1">Uncharacterized protein</fullName>
    </submittedName>
</protein>
<dbReference type="AlphaFoldDB" id="A0A937W2Y6"/>